<keyword evidence="3" id="KW-1185">Reference proteome</keyword>
<dbReference type="OMA" id="ALENMAH"/>
<feature type="compositionally biased region" description="Acidic residues" evidence="1">
    <location>
        <begin position="301"/>
        <end position="319"/>
    </location>
</feature>
<evidence type="ECO:0000256" key="1">
    <source>
        <dbReference type="SAM" id="MobiDB-lite"/>
    </source>
</evidence>
<proteinExistence type="predicted"/>
<dbReference type="OrthoDB" id="5594612at2759"/>
<sequence length="413" mass="45368">MSNRMSPDAVPAHLSEFYPIVNNLENAVAAEEEEAAAAAAAARTSGTSKHVQGSAVSPLKLDAGGYRRASSLHSNVSSIRDLDTLVTRRDMKLMKEVLTEIQRGSLRYMDSLRETSKRSSELASAFEELARLKGCSDDTAEKILSASGLFHLMANHELILSSSVDNVLNVRVGGEATAFGEMSALLERRFKEANREQTLKLRMQEQLNSKLSKRKTKNLLTYRESLHNLQLQLDEIESLRHDFFQDSYNLVETTCTEVMNNVATLTRAHVEISENIARKGWSGGGLDDLLVCSQDPFSKDGDEDDAEIDDEAEEEEEDASGSNNDNVTDENMLRPPLSAETYVDRRSNTGGPDTVRSDGREESIGERASPEAADEADINDQSFSLPVPTPPSREQDDDDGGSDSDIAMDQSSV</sequence>
<dbReference type="InterPro" id="IPR037470">
    <property type="entry name" value="IVY1"/>
</dbReference>
<dbReference type="KEGG" id="kng:KNAG_0A04280"/>
<dbReference type="HOGENOM" id="CLU_034174_1_0_1"/>
<dbReference type="PANTHER" id="PTHR38407:SF1">
    <property type="entry name" value="PROTEIN IVY1"/>
    <property type="match status" value="1"/>
</dbReference>
<dbReference type="GeneID" id="34523740"/>
<dbReference type="AlphaFoldDB" id="J7QZZ0"/>
<dbReference type="Proteomes" id="UP000006310">
    <property type="component" value="Chromosome 1"/>
</dbReference>
<accession>J7QZZ0</accession>
<dbReference type="PANTHER" id="PTHR38407">
    <property type="entry name" value="PROTEIN IVY1"/>
    <property type="match status" value="1"/>
</dbReference>
<evidence type="ECO:0000313" key="3">
    <source>
        <dbReference type="Proteomes" id="UP000006310"/>
    </source>
</evidence>
<dbReference type="GO" id="GO:0042802">
    <property type="term" value="F:identical protein binding"/>
    <property type="evidence" value="ECO:0007669"/>
    <property type="project" value="EnsemblFungi"/>
</dbReference>
<dbReference type="GO" id="GO:0005543">
    <property type="term" value="F:phospholipid binding"/>
    <property type="evidence" value="ECO:0007669"/>
    <property type="project" value="EnsemblFungi"/>
</dbReference>
<dbReference type="RefSeq" id="XP_022462351.1">
    <property type="nucleotide sequence ID" value="XM_022608608.1"/>
</dbReference>
<feature type="region of interest" description="Disordered" evidence="1">
    <location>
        <begin position="292"/>
        <end position="413"/>
    </location>
</feature>
<dbReference type="eggNOG" id="ENOG502QTA6">
    <property type="taxonomic scope" value="Eukaryota"/>
</dbReference>
<dbReference type="InterPro" id="IPR027267">
    <property type="entry name" value="AH/BAR_dom_sf"/>
</dbReference>
<protein>
    <submittedName>
        <fullName evidence="2">Uncharacterized protein</fullName>
    </submittedName>
</protein>
<dbReference type="STRING" id="1071383.J7QZZ0"/>
<dbReference type="GO" id="GO:0000329">
    <property type="term" value="C:fungal-type vacuole membrane"/>
    <property type="evidence" value="ECO:0007669"/>
    <property type="project" value="EnsemblFungi"/>
</dbReference>
<name>J7QZZ0_HUIN7</name>
<reference evidence="3" key="2">
    <citation type="submission" date="2012-08" db="EMBL/GenBank/DDBJ databases">
        <title>Genome sequence of Kazachstania naganishii.</title>
        <authorList>
            <person name="Gordon J.L."/>
            <person name="Armisen D."/>
            <person name="Proux-Wera E."/>
            <person name="OhEigeartaigh S.S."/>
            <person name="Byrne K.P."/>
            <person name="Wolfe K.H."/>
        </authorList>
    </citation>
    <scope>NUCLEOTIDE SEQUENCE [LARGE SCALE GENOMIC DNA]</scope>
    <source>
        <strain evidence="3">ATCC MYA-139 / BCRC 22969 / CBS 8797 / CCRC 22969 / KCTC 17520 / NBRC 10181 / NCYC 3082</strain>
    </source>
</reference>
<dbReference type="Gene3D" id="1.20.1270.60">
    <property type="entry name" value="Arfaptin homology (AH) domain/BAR domain"/>
    <property type="match status" value="1"/>
</dbReference>
<organism evidence="2 3">
    <name type="scientific">Huiozyma naganishii (strain ATCC MYA-139 / BCRC 22969 / CBS 8797 / KCTC 17520 / NBRC 10181 / NCYC 3082 / Yp74L-3)</name>
    <name type="common">Yeast</name>
    <name type="synonym">Kazachstania naganishii</name>
    <dbReference type="NCBI Taxonomy" id="1071383"/>
    <lineage>
        <taxon>Eukaryota</taxon>
        <taxon>Fungi</taxon>
        <taxon>Dikarya</taxon>
        <taxon>Ascomycota</taxon>
        <taxon>Saccharomycotina</taxon>
        <taxon>Saccharomycetes</taxon>
        <taxon>Saccharomycetales</taxon>
        <taxon>Saccharomycetaceae</taxon>
        <taxon>Huiozyma</taxon>
    </lineage>
</organism>
<dbReference type="GO" id="GO:0042144">
    <property type="term" value="P:vacuole fusion, non-autophagic"/>
    <property type="evidence" value="ECO:0007669"/>
    <property type="project" value="EnsemblFungi"/>
</dbReference>
<evidence type="ECO:0000313" key="2">
    <source>
        <dbReference type="EMBL" id="CCK68105.1"/>
    </source>
</evidence>
<dbReference type="GO" id="GO:0045121">
    <property type="term" value="C:membrane raft"/>
    <property type="evidence" value="ECO:0007669"/>
    <property type="project" value="EnsemblFungi"/>
</dbReference>
<gene>
    <name evidence="2" type="primary">KNAG0A04280</name>
    <name evidence="2" type="ordered locus">KNAG_0A04280</name>
</gene>
<reference evidence="2 3" key="1">
    <citation type="journal article" date="2011" name="Proc. Natl. Acad. Sci. U.S.A.">
        <title>Evolutionary erosion of yeast sex chromosomes by mating-type switching accidents.</title>
        <authorList>
            <person name="Gordon J.L."/>
            <person name="Armisen D."/>
            <person name="Proux-Wera E."/>
            <person name="Oheigeartaigh S.S."/>
            <person name="Byrne K.P."/>
            <person name="Wolfe K.H."/>
        </authorList>
    </citation>
    <scope>NUCLEOTIDE SEQUENCE [LARGE SCALE GENOMIC DNA]</scope>
    <source>
        <strain evidence="3">ATCC MYA-139 / BCRC 22969 / CBS 8797 / CCRC 22969 / KCTC 17520 / NBRC 10181 / NCYC 3082</strain>
    </source>
</reference>
<feature type="compositionally biased region" description="Basic and acidic residues" evidence="1">
    <location>
        <begin position="355"/>
        <end position="369"/>
    </location>
</feature>
<dbReference type="EMBL" id="HE978314">
    <property type="protein sequence ID" value="CCK68105.1"/>
    <property type="molecule type" value="Genomic_DNA"/>
</dbReference>